<protein>
    <submittedName>
        <fullName evidence="1">Uncharacterized protein</fullName>
    </submittedName>
</protein>
<sequence length="96" mass="11174">MTRVIVQVPMDKKLRDSAQVVAEEYGFSSLQEAMRVIMTKLAKKDLDIHIGEKVEYLTPREEAVLEKRYKEFLEDEKKGNLKSYTSVDEMMKDLTS</sequence>
<dbReference type="EMBL" id="MGGP01000027">
    <property type="protein sequence ID" value="OGM31360.1"/>
    <property type="molecule type" value="Genomic_DNA"/>
</dbReference>
<accession>A0A1F7YVV3</accession>
<reference evidence="1 2" key="1">
    <citation type="journal article" date="2016" name="Nat. Commun.">
        <title>Thousands of microbial genomes shed light on interconnected biogeochemical processes in an aquifer system.</title>
        <authorList>
            <person name="Anantharaman K."/>
            <person name="Brown C.T."/>
            <person name="Hug L.A."/>
            <person name="Sharon I."/>
            <person name="Castelle C.J."/>
            <person name="Probst A.J."/>
            <person name="Thomas B.C."/>
            <person name="Singh A."/>
            <person name="Wilkins M.J."/>
            <person name="Karaoz U."/>
            <person name="Brodie E.L."/>
            <person name="Williams K.H."/>
            <person name="Hubbard S.S."/>
            <person name="Banfield J.F."/>
        </authorList>
    </citation>
    <scope>NUCLEOTIDE SEQUENCE [LARGE SCALE GENOMIC DNA]</scope>
</reference>
<evidence type="ECO:0000313" key="2">
    <source>
        <dbReference type="Proteomes" id="UP000178870"/>
    </source>
</evidence>
<comment type="caution">
    <text evidence="1">The sequence shown here is derived from an EMBL/GenBank/DDBJ whole genome shotgun (WGS) entry which is preliminary data.</text>
</comment>
<name>A0A1F7YVV3_9BACT</name>
<organism evidence="1 2">
    <name type="scientific">Candidatus Woesebacteria bacterium RIFCSPHIGHO2_01_FULL_44_21</name>
    <dbReference type="NCBI Taxonomy" id="1802503"/>
    <lineage>
        <taxon>Bacteria</taxon>
        <taxon>Candidatus Woeseibacteriota</taxon>
    </lineage>
</organism>
<dbReference type="Proteomes" id="UP000178870">
    <property type="component" value="Unassembled WGS sequence"/>
</dbReference>
<dbReference type="AlphaFoldDB" id="A0A1F7YVV3"/>
<proteinExistence type="predicted"/>
<evidence type="ECO:0000313" key="1">
    <source>
        <dbReference type="EMBL" id="OGM31360.1"/>
    </source>
</evidence>
<gene>
    <name evidence="1" type="ORF">A2803_02535</name>
</gene>